<sequence>MQKSGKISDKNCHNMAIASLYAIKQGLSLTCMEDGVLMVVAWFVDVACVETGRDIEFFHAAVLC</sequence>
<accession>A0ABZ0FGQ2</accession>
<organism evidence="1 2">
    <name type="scientific">Aeromonas allosaccharophila</name>
    <dbReference type="NCBI Taxonomy" id="656"/>
    <lineage>
        <taxon>Bacteria</taxon>
        <taxon>Pseudomonadati</taxon>
        <taxon>Pseudomonadota</taxon>
        <taxon>Gammaproteobacteria</taxon>
        <taxon>Aeromonadales</taxon>
        <taxon>Aeromonadaceae</taxon>
        <taxon>Aeromonas</taxon>
    </lineage>
</organism>
<gene>
    <name evidence="1" type="ORF">RY972_10015</name>
</gene>
<dbReference type="RefSeq" id="WP_317104127.1">
    <property type="nucleotide sequence ID" value="NZ_CP136584.1"/>
</dbReference>
<protein>
    <submittedName>
        <fullName evidence="1">Uncharacterized protein</fullName>
    </submittedName>
</protein>
<keyword evidence="2" id="KW-1185">Reference proteome</keyword>
<dbReference type="EMBL" id="CP136584">
    <property type="protein sequence ID" value="WOE68349.1"/>
    <property type="molecule type" value="Genomic_DNA"/>
</dbReference>
<evidence type="ECO:0000313" key="1">
    <source>
        <dbReference type="EMBL" id="WOE68349.1"/>
    </source>
</evidence>
<reference evidence="1 2" key="1">
    <citation type="submission" date="2023-10" db="EMBL/GenBank/DDBJ databases">
        <title>Genome analysis of psychrotrophic aerobic bacterium Aeromonas allosaccharophila BIM B-1809 isolated from infected fish.</title>
        <authorList>
            <person name="Leanovich S.I."/>
            <person name="Sidarenka A.V."/>
            <person name="Akhremchuk A.E."/>
            <person name="Sikolenko M.A."/>
            <person name="Valentovich L.N."/>
        </authorList>
    </citation>
    <scope>NUCLEOTIDE SEQUENCE [LARGE SCALE GENOMIC DNA]</scope>
    <source>
        <strain evidence="1 2">BIM B-1809</strain>
    </source>
</reference>
<name>A0ABZ0FGQ2_9GAMM</name>
<proteinExistence type="predicted"/>
<dbReference type="Proteomes" id="UP001302667">
    <property type="component" value="Chromosome"/>
</dbReference>
<evidence type="ECO:0000313" key="2">
    <source>
        <dbReference type="Proteomes" id="UP001302667"/>
    </source>
</evidence>